<feature type="binding site" evidence="6">
    <location>
        <position position="44"/>
    </location>
    <ligand>
        <name>(6S)-NADPHX</name>
        <dbReference type="ChEBI" id="CHEBI:64076"/>
    </ligand>
</feature>
<evidence type="ECO:0000256" key="5">
    <source>
        <dbReference type="ARBA" id="ARBA00023239"/>
    </source>
</evidence>
<dbReference type="NCBIfam" id="TIGR00196">
    <property type="entry name" value="yjeF_cterm"/>
    <property type="match status" value="1"/>
</dbReference>
<dbReference type="RefSeq" id="WP_114686826.1">
    <property type="nucleotide sequence ID" value="NZ_QQNB01000001.1"/>
</dbReference>
<keyword evidence="9" id="KW-1185">Reference proteome</keyword>
<accession>A0A369VXY5</accession>
<dbReference type="OrthoDB" id="9806925at2"/>
<dbReference type="GO" id="GO:0005524">
    <property type="term" value="F:ATP binding"/>
    <property type="evidence" value="ECO:0007669"/>
    <property type="project" value="UniProtKB-KW"/>
</dbReference>
<dbReference type="Proteomes" id="UP000253918">
    <property type="component" value="Unassembled WGS sequence"/>
</dbReference>
<reference evidence="8 9" key="1">
    <citation type="submission" date="2018-07" db="EMBL/GenBank/DDBJ databases">
        <title>a novel species of Sphingomonas isolated from the rhizosphere soil of Araceae plant.</title>
        <authorList>
            <person name="Zhiyong W."/>
            <person name="Qinglan Z."/>
            <person name="Zhiwei F."/>
            <person name="Ding X."/>
            <person name="Gejiao W."/>
            <person name="Shixue Z."/>
        </authorList>
    </citation>
    <scope>NUCLEOTIDE SEQUENCE [LARGE SCALE GENOMIC DNA]</scope>
    <source>
        <strain evidence="8 9">WZY 27</strain>
    </source>
</reference>
<organism evidence="8 9">
    <name type="scientific">Sphingomonas aracearum</name>
    <dbReference type="NCBI Taxonomy" id="2283317"/>
    <lineage>
        <taxon>Bacteria</taxon>
        <taxon>Pseudomonadati</taxon>
        <taxon>Pseudomonadota</taxon>
        <taxon>Alphaproteobacteria</taxon>
        <taxon>Sphingomonadales</taxon>
        <taxon>Sphingomonadaceae</taxon>
        <taxon>Sphingomonas</taxon>
    </lineage>
</organism>
<feature type="binding site" evidence="6">
    <location>
        <position position="168"/>
    </location>
    <ligand>
        <name>(6S)-NADPHX</name>
        <dbReference type="ChEBI" id="CHEBI:64076"/>
    </ligand>
</feature>
<feature type="binding site" evidence="6">
    <location>
        <position position="235"/>
    </location>
    <ligand>
        <name>(6S)-NADPHX</name>
        <dbReference type="ChEBI" id="CHEBI:64076"/>
    </ligand>
</feature>
<dbReference type="GO" id="GO:0052856">
    <property type="term" value="F:NAD(P)HX epimerase activity"/>
    <property type="evidence" value="ECO:0007669"/>
    <property type="project" value="TreeGrafter"/>
</dbReference>
<dbReference type="Gene3D" id="3.40.1190.20">
    <property type="match status" value="1"/>
</dbReference>
<comment type="function">
    <text evidence="6">Catalyzes the dehydration of the S-form of NAD(P)HX at the expense of ADP, which is converted to AMP. Together with NAD(P)HX epimerase, which catalyzes the epimerization of the S- and R-forms, the enzyme allows the repair of both epimers of NAD(P)HX, a damaged form of NAD(P)H that is a result of enzymatic or heat-dependent hydration.</text>
</comment>
<dbReference type="Pfam" id="PF01256">
    <property type="entry name" value="Carb_kinase"/>
    <property type="match status" value="1"/>
</dbReference>
<dbReference type="PANTHER" id="PTHR12592:SF0">
    <property type="entry name" value="ATP-DEPENDENT (S)-NAD(P)H-HYDRATE DEHYDRATASE"/>
    <property type="match status" value="1"/>
</dbReference>
<dbReference type="EMBL" id="QQNB01000001">
    <property type="protein sequence ID" value="RDE07246.1"/>
    <property type="molecule type" value="Genomic_DNA"/>
</dbReference>
<dbReference type="SUPFAM" id="SSF53613">
    <property type="entry name" value="Ribokinase-like"/>
    <property type="match status" value="1"/>
</dbReference>
<keyword evidence="5 6" id="KW-0456">Lyase</keyword>
<evidence type="ECO:0000256" key="6">
    <source>
        <dbReference type="HAMAP-Rule" id="MF_01965"/>
    </source>
</evidence>
<evidence type="ECO:0000313" key="8">
    <source>
        <dbReference type="EMBL" id="RDE07246.1"/>
    </source>
</evidence>
<keyword evidence="1 6" id="KW-0547">Nucleotide-binding</keyword>
<evidence type="ECO:0000259" key="7">
    <source>
        <dbReference type="PROSITE" id="PS51383"/>
    </source>
</evidence>
<dbReference type="PROSITE" id="PS51383">
    <property type="entry name" value="YJEF_C_3"/>
    <property type="match status" value="1"/>
</dbReference>
<evidence type="ECO:0000256" key="1">
    <source>
        <dbReference type="ARBA" id="ARBA00022741"/>
    </source>
</evidence>
<comment type="subunit">
    <text evidence="6">Homotetramer.</text>
</comment>
<feature type="binding site" evidence="6">
    <location>
        <position position="115"/>
    </location>
    <ligand>
        <name>(6S)-NADPHX</name>
        <dbReference type="ChEBI" id="CHEBI:64076"/>
    </ligand>
</feature>
<keyword evidence="2 6" id="KW-0067">ATP-binding</keyword>
<name>A0A369VXY5_9SPHN</name>
<dbReference type="InterPro" id="IPR000631">
    <property type="entry name" value="CARKD"/>
</dbReference>
<comment type="similarity">
    <text evidence="6">Belongs to the NnrD/CARKD family.</text>
</comment>
<comment type="catalytic activity">
    <reaction evidence="6">
        <text>(6S)-NADPHX + ADP = AMP + phosphate + NADPH + H(+)</text>
        <dbReference type="Rhea" id="RHEA:32235"/>
        <dbReference type="ChEBI" id="CHEBI:15378"/>
        <dbReference type="ChEBI" id="CHEBI:43474"/>
        <dbReference type="ChEBI" id="CHEBI:57783"/>
        <dbReference type="ChEBI" id="CHEBI:64076"/>
        <dbReference type="ChEBI" id="CHEBI:456215"/>
        <dbReference type="ChEBI" id="CHEBI:456216"/>
        <dbReference type="EC" id="4.2.1.136"/>
    </reaction>
</comment>
<dbReference type="GO" id="GO:0052855">
    <property type="term" value="F:ADP-dependent NAD(P)H-hydrate dehydratase activity"/>
    <property type="evidence" value="ECO:0007669"/>
    <property type="project" value="UniProtKB-UniRule"/>
</dbReference>
<feature type="domain" description="YjeF C-terminal" evidence="7">
    <location>
        <begin position="9"/>
        <end position="294"/>
    </location>
</feature>
<proteinExistence type="inferred from homology"/>
<evidence type="ECO:0000256" key="4">
    <source>
        <dbReference type="ARBA" id="ARBA00023027"/>
    </source>
</evidence>
<comment type="cofactor">
    <cofactor evidence="6">
        <name>Mg(2+)</name>
        <dbReference type="ChEBI" id="CHEBI:18420"/>
    </cofactor>
</comment>
<keyword evidence="3 6" id="KW-0521">NADP</keyword>
<feature type="binding site" evidence="6">
    <location>
        <begin position="205"/>
        <end position="209"/>
    </location>
    <ligand>
        <name>AMP</name>
        <dbReference type="ChEBI" id="CHEBI:456215"/>
    </ligand>
</feature>
<feature type="binding site" evidence="6">
    <location>
        <position position="234"/>
    </location>
    <ligand>
        <name>AMP</name>
        <dbReference type="ChEBI" id="CHEBI:456215"/>
    </ligand>
</feature>
<comment type="caution">
    <text evidence="8">The sequence shown here is derived from an EMBL/GenBank/DDBJ whole genome shotgun (WGS) entry which is preliminary data.</text>
</comment>
<dbReference type="GO" id="GO:0046496">
    <property type="term" value="P:nicotinamide nucleotide metabolic process"/>
    <property type="evidence" value="ECO:0007669"/>
    <property type="project" value="UniProtKB-UniRule"/>
</dbReference>
<dbReference type="EC" id="4.2.1.136" evidence="6"/>
<dbReference type="InterPro" id="IPR017953">
    <property type="entry name" value="Carbohydrate_kinase_pred_CS"/>
</dbReference>
<dbReference type="HAMAP" id="MF_01965">
    <property type="entry name" value="NADHX_dehydratase"/>
    <property type="match status" value="1"/>
</dbReference>
<sequence>MSEPVRLTGRWLHDHPLPGVGAGLDKEGRGLALIAGGSRFVPGALRLTAEAALRAGAGKVRIATVEALAAPLGVLVPEAGMIALPGTEEGEIDCAAADRLVAQAGRCDALVLGGGMRDTDDLPPLIGRLVEALGPGASALFDAGALAALKACPDAGRPLDGRLVLTPHHGELSTLTGASAEAIDRDPAEHALRAAQRFGAVVALKSDETFIAAPDGTLLLYSSDAAGLGTAGSGDVLAGIVGGLLARGAPALVATAWGVWLHGEAGKMAAAGIGPLGFLARELGAFVPALMGSQSGRS</sequence>
<dbReference type="PROSITE" id="PS01050">
    <property type="entry name" value="YJEF_C_2"/>
    <property type="match status" value="1"/>
</dbReference>
<evidence type="ECO:0000313" key="9">
    <source>
        <dbReference type="Proteomes" id="UP000253918"/>
    </source>
</evidence>
<protein>
    <recommendedName>
        <fullName evidence="6">ADP-dependent (S)-NAD(P)H-hydrate dehydratase</fullName>
        <ecNumber evidence="6">4.2.1.136</ecNumber>
    </recommendedName>
    <alternativeName>
        <fullName evidence="6">ADP-dependent NAD(P)HX dehydratase</fullName>
    </alternativeName>
</protein>
<dbReference type="AlphaFoldDB" id="A0A369VXY5"/>
<comment type="catalytic activity">
    <reaction evidence="6">
        <text>(6S)-NADHX + ADP = AMP + phosphate + NADH + H(+)</text>
        <dbReference type="Rhea" id="RHEA:32223"/>
        <dbReference type="ChEBI" id="CHEBI:15378"/>
        <dbReference type="ChEBI" id="CHEBI:43474"/>
        <dbReference type="ChEBI" id="CHEBI:57945"/>
        <dbReference type="ChEBI" id="CHEBI:64074"/>
        <dbReference type="ChEBI" id="CHEBI:456215"/>
        <dbReference type="ChEBI" id="CHEBI:456216"/>
        <dbReference type="EC" id="4.2.1.136"/>
    </reaction>
</comment>
<keyword evidence="4 6" id="KW-0520">NAD</keyword>
<evidence type="ECO:0000256" key="2">
    <source>
        <dbReference type="ARBA" id="ARBA00022840"/>
    </source>
</evidence>
<dbReference type="InterPro" id="IPR029056">
    <property type="entry name" value="Ribokinase-like"/>
</dbReference>
<evidence type="ECO:0000256" key="3">
    <source>
        <dbReference type="ARBA" id="ARBA00022857"/>
    </source>
</evidence>
<dbReference type="GO" id="GO:0110051">
    <property type="term" value="P:metabolite repair"/>
    <property type="evidence" value="ECO:0007669"/>
    <property type="project" value="TreeGrafter"/>
</dbReference>
<gene>
    <name evidence="6" type="primary">nnrD</name>
    <name evidence="8" type="ORF">DVW87_06345</name>
</gene>
<dbReference type="PANTHER" id="PTHR12592">
    <property type="entry name" value="ATP-DEPENDENT (S)-NAD(P)H-HYDRATE DEHYDRATASE FAMILY MEMBER"/>
    <property type="match status" value="1"/>
</dbReference>
<dbReference type="CDD" id="cd01171">
    <property type="entry name" value="YXKO-related"/>
    <property type="match status" value="1"/>
</dbReference>